<protein>
    <submittedName>
        <fullName evidence="2">Uncharacterized protein</fullName>
    </submittedName>
</protein>
<comment type="caution">
    <text evidence="2">The sequence shown here is derived from an EMBL/GenBank/DDBJ whole genome shotgun (WGS) entry which is preliminary data.</text>
</comment>
<dbReference type="Proteomes" id="UP001363151">
    <property type="component" value="Unassembled WGS sequence"/>
</dbReference>
<dbReference type="EMBL" id="JBBJCI010000248">
    <property type="protein sequence ID" value="KAK7237647.1"/>
    <property type="molecule type" value="Genomic_DNA"/>
</dbReference>
<feature type="compositionally biased region" description="Basic residues" evidence="1">
    <location>
        <begin position="522"/>
        <end position="531"/>
    </location>
</feature>
<dbReference type="Pfam" id="PF10294">
    <property type="entry name" value="Methyltransf_16"/>
    <property type="match status" value="1"/>
</dbReference>
<evidence type="ECO:0000256" key="1">
    <source>
        <dbReference type="SAM" id="MobiDB-lite"/>
    </source>
</evidence>
<keyword evidence="3" id="KW-1185">Reference proteome</keyword>
<name>A0ABR1FT07_AURAN</name>
<organism evidence="2 3">
    <name type="scientific">Aureococcus anophagefferens</name>
    <name type="common">Harmful bloom alga</name>
    <dbReference type="NCBI Taxonomy" id="44056"/>
    <lineage>
        <taxon>Eukaryota</taxon>
        <taxon>Sar</taxon>
        <taxon>Stramenopiles</taxon>
        <taxon>Ochrophyta</taxon>
        <taxon>Pelagophyceae</taxon>
        <taxon>Pelagomonadales</taxon>
        <taxon>Pelagomonadaceae</taxon>
        <taxon>Aureococcus</taxon>
    </lineage>
</organism>
<reference evidence="2 3" key="1">
    <citation type="submission" date="2024-03" db="EMBL/GenBank/DDBJ databases">
        <title>Aureococcus anophagefferens CCMP1851 and Kratosvirus quantuckense: Draft genome of a second virus-susceptible host strain in the model system.</title>
        <authorList>
            <person name="Chase E."/>
            <person name="Truchon A.R."/>
            <person name="Schepens W."/>
            <person name="Wilhelm S.W."/>
        </authorList>
    </citation>
    <scope>NUCLEOTIDE SEQUENCE [LARGE SCALE GENOMIC DNA]</scope>
    <source>
        <strain evidence="2 3">CCMP1851</strain>
    </source>
</reference>
<evidence type="ECO:0000313" key="3">
    <source>
        <dbReference type="Proteomes" id="UP001363151"/>
    </source>
</evidence>
<dbReference type="InterPro" id="IPR029063">
    <property type="entry name" value="SAM-dependent_MTases_sf"/>
</dbReference>
<accession>A0ABR1FT07</accession>
<feature type="region of interest" description="Disordered" evidence="1">
    <location>
        <begin position="518"/>
        <end position="574"/>
    </location>
</feature>
<dbReference type="Pfam" id="PF05935">
    <property type="entry name" value="Arylsulfotrans"/>
    <property type="match status" value="1"/>
</dbReference>
<sequence length="805" mass="87116">MVRVGRRAALATAAGVSLAVVGLRVTGVPRGIGALFALDDASSAYTTTTLTRDDLLAYDKVCAWVADTENVADCYAVKDARLNYLVPSKIEVRYRSDLLEGEIGAAAAKGYIAYNMVYNEDDDACSASWFIIMSMKGVIKTIVPLKIDGEVGRAAGLKNWNDDYLVFAGAKQMKFGGNAYKMDWKTGDYEELCDAAVDIHDVQRSTTDGSAIWYPKDTEYRRANVDSGEVTLALDVPSTVEDLNHVQVLADDEYAIFSSRLTNSIIKGKAKTGELVWELGGDDGEFSLTDLDGYTYAAGHSYWKGQHNAEYIGEDQYALFDNNYDHETAGSRLLVVQVDEDAMSAEIVFEYATGTYTKVGGDNDLVPTGNYIATWWQSEYYTAADLYDSAIVEVTTDSEVAFEAKFYSDRACADDECSIDDESWYAYSVERFYEYPIAYSVSCVEASTLSFTAHDTHKSPSETSGTYKIYDAAGTLQTKGDFDFAAHWRPQTVDVSSADIPSEGTLLIVNQYGATATETFTRRRSPSRSRRPSCCSPRAPTAGPRRATRSSPPPARGGRGAGARRATPAAWDGNLPETVAARDVAARAALGRVDVEALPGARRFDFGGGDAYELLERDYKVVGDRLWESSLVLALYLRAKASVAPDGSVLELGAGLGLPSVDVSRRLPTATVTATDALPDVVDHLRLNADRAGASGLRAATLDYAERPAPGAAPDVVLGADIAYLADHAHALARYLARLRPKLGLIVAPTTRSTLYDLAAALLADGADVSEERYDLLSSASGATGADNETRHAAHYRVLSVRYRS</sequence>
<dbReference type="PANTHER" id="PTHR14614">
    <property type="entry name" value="HEPATOCELLULAR CARCINOMA-ASSOCIATED ANTIGEN"/>
    <property type="match status" value="1"/>
</dbReference>
<gene>
    <name evidence="2" type="ORF">SO694_00098056</name>
</gene>
<dbReference type="InterPro" id="IPR010262">
    <property type="entry name" value="Arylsulfotransferase_bact"/>
</dbReference>
<dbReference type="Gene3D" id="3.40.50.150">
    <property type="entry name" value="Vaccinia Virus protein VP39"/>
    <property type="match status" value="1"/>
</dbReference>
<dbReference type="CDD" id="cd02440">
    <property type="entry name" value="AdoMet_MTases"/>
    <property type="match status" value="1"/>
</dbReference>
<evidence type="ECO:0000313" key="2">
    <source>
        <dbReference type="EMBL" id="KAK7237647.1"/>
    </source>
</evidence>
<proteinExistence type="predicted"/>
<dbReference type="InterPro" id="IPR019410">
    <property type="entry name" value="Methyltransf_16"/>
</dbReference>
<dbReference type="SUPFAM" id="SSF53335">
    <property type="entry name" value="S-adenosyl-L-methionine-dependent methyltransferases"/>
    <property type="match status" value="1"/>
</dbReference>
<feature type="compositionally biased region" description="Low complexity" evidence="1">
    <location>
        <begin position="532"/>
        <end position="545"/>
    </location>
</feature>